<dbReference type="InterPro" id="IPR009038">
    <property type="entry name" value="GOLD_dom"/>
</dbReference>
<comment type="subcellular location">
    <subcellularLocation>
        <location evidence="1">Endoplasmic reticulum membrane</location>
        <topology evidence="1">Single-pass type I membrane protein</topology>
    </subcellularLocation>
    <subcellularLocation>
        <location evidence="8">Membrane</location>
        <topology evidence="8">Single-pass type I membrane protein</topology>
    </subcellularLocation>
</comment>
<evidence type="ECO:0000256" key="2">
    <source>
        <dbReference type="ARBA" id="ARBA00007104"/>
    </source>
</evidence>
<keyword evidence="6 9" id="KW-1133">Transmembrane helix</keyword>
<keyword evidence="7 9" id="KW-0472">Membrane</keyword>
<feature type="chain" id="PRO_5042052653" evidence="10">
    <location>
        <begin position="24"/>
        <end position="210"/>
    </location>
</feature>
<proteinExistence type="inferred from homology"/>
<evidence type="ECO:0000313" key="12">
    <source>
        <dbReference type="EMBL" id="KAK1150896.1"/>
    </source>
</evidence>
<keyword evidence="5" id="KW-0256">Endoplasmic reticulum</keyword>
<evidence type="ECO:0000256" key="7">
    <source>
        <dbReference type="ARBA" id="ARBA00023136"/>
    </source>
</evidence>
<dbReference type="EMBL" id="JAGXEW010000055">
    <property type="protein sequence ID" value="KAK1150896.1"/>
    <property type="molecule type" value="Genomic_DNA"/>
</dbReference>
<keyword evidence="4 10" id="KW-0732">Signal</keyword>
<dbReference type="Proteomes" id="UP001230051">
    <property type="component" value="Unassembled WGS sequence"/>
</dbReference>
<dbReference type="SMART" id="SM01190">
    <property type="entry name" value="EMP24_GP25L"/>
    <property type="match status" value="1"/>
</dbReference>
<evidence type="ECO:0000256" key="3">
    <source>
        <dbReference type="ARBA" id="ARBA00022692"/>
    </source>
</evidence>
<protein>
    <submittedName>
        <fullName evidence="12">Transmembrane emp24 domain-containing protein 10-like</fullName>
    </submittedName>
</protein>
<organism evidence="12 13">
    <name type="scientific">Acipenser oxyrinchus oxyrinchus</name>
    <dbReference type="NCBI Taxonomy" id="40147"/>
    <lineage>
        <taxon>Eukaryota</taxon>
        <taxon>Metazoa</taxon>
        <taxon>Chordata</taxon>
        <taxon>Craniata</taxon>
        <taxon>Vertebrata</taxon>
        <taxon>Euteleostomi</taxon>
        <taxon>Actinopterygii</taxon>
        <taxon>Chondrostei</taxon>
        <taxon>Acipenseriformes</taxon>
        <taxon>Acipenseridae</taxon>
        <taxon>Acipenser</taxon>
    </lineage>
</organism>
<feature type="domain" description="GOLD" evidence="11">
    <location>
        <begin position="33"/>
        <end position="119"/>
    </location>
</feature>
<dbReference type="Pfam" id="PF01105">
    <property type="entry name" value="EMP24_GP25L"/>
    <property type="match status" value="1"/>
</dbReference>
<feature type="signal peptide" evidence="10">
    <location>
        <begin position="1"/>
        <end position="23"/>
    </location>
</feature>
<evidence type="ECO:0000256" key="10">
    <source>
        <dbReference type="SAM" id="SignalP"/>
    </source>
</evidence>
<dbReference type="InterPro" id="IPR015720">
    <property type="entry name" value="Emp24-like"/>
</dbReference>
<accession>A0AAD8CHP2</accession>
<gene>
    <name evidence="12" type="primary">TMED10</name>
    <name evidence="12" type="ORF">AOXY_G33302</name>
</gene>
<evidence type="ECO:0000256" key="1">
    <source>
        <dbReference type="ARBA" id="ARBA00004115"/>
    </source>
</evidence>
<dbReference type="GO" id="GO:0005789">
    <property type="term" value="C:endoplasmic reticulum membrane"/>
    <property type="evidence" value="ECO:0007669"/>
    <property type="project" value="UniProtKB-SubCell"/>
</dbReference>
<dbReference type="AlphaFoldDB" id="A0AAD8CHP2"/>
<comment type="caution">
    <text evidence="12">The sequence shown here is derived from an EMBL/GenBank/DDBJ whole genome shotgun (WGS) entry which is preliminary data.</text>
</comment>
<keyword evidence="3 8" id="KW-0812">Transmembrane</keyword>
<evidence type="ECO:0000256" key="5">
    <source>
        <dbReference type="ARBA" id="ARBA00022824"/>
    </source>
</evidence>
<keyword evidence="13" id="KW-1185">Reference proteome</keyword>
<evidence type="ECO:0000259" key="11">
    <source>
        <dbReference type="PROSITE" id="PS50866"/>
    </source>
</evidence>
<evidence type="ECO:0000313" key="13">
    <source>
        <dbReference type="Proteomes" id="UP001230051"/>
    </source>
</evidence>
<sequence length="210" mass="24108">MGWFSLNVGVLLCVLLHEYGVHGISFYLPPRARKCLREEIRKDVLVTGQYEVAEVHDVVTNLKVTDSAEHTLYKKDDAQRGKFAFSTDNFDEFDICFESMVPAGFEGVTEQLIVLNIKHGTEAKDYENIAKVEKLKPLEVKLKQMEDLSESIVKELSYMKSNAEHRSNTNESTSSRVLGFSLLSMLCLVSLAVWQLFYLRRFFKSKRLIE</sequence>
<reference evidence="12" key="1">
    <citation type="submission" date="2022-02" db="EMBL/GenBank/DDBJ databases">
        <title>Atlantic sturgeon de novo genome assembly.</title>
        <authorList>
            <person name="Stock M."/>
            <person name="Klopp C."/>
            <person name="Guiguen Y."/>
            <person name="Cabau C."/>
            <person name="Parinello H."/>
            <person name="Santidrian Yebra-Pimentel E."/>
            <person name="Kuhl H."/>
            <person name="Dirks R.P."/>
            <person name="Guessner J."/>
            <person name="Wuertz S."/>
            <person name="Du K."/>
            <person name="Schartl M."/>
        </authorList>
    </citation>
    <scope>NUCLEOTIDE SEQUENCE</scope>
    <source>
        <strain evidence="12">STURGEONOMICS-FGT-2020</strain>
        <tissue evidence="12">Whole blood</tissue>
    </source>
</reference>
<feature type="transmembrane region" description="Helical" evidence="9">
    <location>
        <begin position="177"/>
        <end position="199"/>
    </location>
</feature>
<name>A0AAD8CHP2_ACIOX</name>
<dbReference type="PROSITE" id="PS50866">
    <property type="entry name" value="GOLD"/>
    <property type="match status" value="1"/>
</dbReference>
<dbReference type="PANTHER" id="PTHR22811">
    <property type="entry name" value="TRANSMEMBRANE EMP24 DOMAIN-CONTAINING PROTEIN"/>
    <property type="match status" value="1"/>
</dbReference>
<evidence type="ECO:0000256" key="6">
    <source>
        <dbReference type="ARBA" id="ARBA00022989"/>
    </source>
</evidence>
<evidence type="ECO:0000256" key="8">
    <source>
        <dbReference type="RuleBase" id="RU003827"/>
    </source>
</evidence>
<evidence type="ECO:0000256" key="4">
    <source>
        <dbReference type="ARBA" id="ARBA00022729"/>
    </source>
</evidence>
<evidence type="ECO:0000256" key="9">
    <source>
        <dbReference type="SAM" id="Phobius"/>
    </source>
</evidence>
<comment type="similarity">
    <text evidence="2 8">Belongs to the EMP24/GP25L family.</text>
</comment>